<dbReference type="InterPro" id="IPR025434">
    <property type="entry name" value="YesK-like"/>
</dbReference>
<gene>
    <name evidence="2" type="ORF">SAMN04488081_1881</name>
</gene>
<dbReference type="EMBL" id="FNOS01000004">
    <property type="protein sequence ID" value="SDY00877.1"/>
    <property type="molecule type" value="Genomic_DNA"/>
</dbReference>
<dbReference type="Pfam" id="PF14150">
    <property type="entry name" value="YesK"/>
    <property type="match status" value="1"/>
</dbReference>
<sequence>MYSILAVGLFLGLLIFSFFFIIAKFNNRYYLAPLMTFITAFIIVLYSYFFIRGFEGMGYIFLAMGILVVSILGAIAIPSLTKSARQTRFTRGDKIGLFVIPVIFFTIVLVPGLNESDYWIIEQGQMTVQNNTENHYSVSTISEGNKEIFVRLGEKYAGQKIEVEEINQTNGTEVILNMTQNQSDLHKSPFIYIGLDEIEEPLNVRTTAGEKIHSSTEKTSE</sequence>
<dbReference type="RefSeq" id="WP_076570966.1">
    <property type="nucleotide sequence ID" value="NZ_FNOS01000004.1"/>
</dbReference>
<feature type="transmembrane region" description="Helical" evidence="1">
    <location>
        <begin position="95"/>
        <end position="113"/>
    </location>
</feature>
<keyword evidence="3" id="KW-1185">Reference proteome</keyword>
<keyword evidence="1" id="KW-1133">Transmembrane helix</keyword>
<feature type="transmembrane region" description="Helical" evidence="1">
    <location>
        <begin position="30"/>
        <end position="51"/>
    </location>
</feature>
<comment type="caution">
    <text evidence="2">The sequence shown here is derived from an EMBL/GenBank/DDBJ whole genome shotgun (WGS) entry which is preliminary data.</text>
</comment>
<evidence type="ECO:0000313" key="3">
    <source>
        <dbReference type="Proteomes" id="UP000198647"/>
    </source>
</evidence>
<proteinExistence type="predicted"/>
<reference evidence="2 3" key="1">
    <citation type="submission" date="2016-10" db="EMBL/GenBank/DDBJ databases">
        <authorList>
            <person name="Varghese N."/>
            <person name="Submissions S."/>
        </authorList>
    </citation>
    <scope>NUCLEOTIDE SEQUENCE [LARGE SCALE GENOMIC DNA]</scope>
    <source>
        <strain evidence="2 3">DSM 20748</strain>
    </source>
</reference>
<feature type="transmembrane region" description="Helical" evidence="1">
    <location>
        <begin position="57"/>
        <end position="75"/>
    </location>
</feature>
<feature type="transmembrane region" description="Helical" evidence="1">
    <location>
        <begin position="6"/>
        <end position="23"/>
    </location>
</feature>
<protein>
    <submittedName>
        <fullName evidence="2">YesK-like protein</fullName>
    </submittedName>
</protein>
<accession>A0A1H3GCT7</accession>
<evidence type="ECO:0000256" key="1">
    <source>
        <dbReference type="SAM" id="Phobius"/>
    </source>
</evidence>
<name>A0A1H3GCT7_9BACI</name>
<dbReference type="Proteomes" id="UP000198647">
    <property type="component" value="Unassembled WGS sequence"/>
</dbReference>
<keyword evidence="1" id="KW-0472">Membrane</keyword>
<organism evidence="2 3">
    <name type="scientific">Salimicrobium album</name>
    <dbReference type="NCBI Taxonomy" id="50717"/>
    <lineage>
        <taxon>Bacteria</taxon>
        <taxon>Bacillati</taxon>
        <taxon>Bacillota</taxon>
        <taxon>Bacilli</taxon>
        <taxon>Bacillales</taxon>
        <taxon>Bacillaceae</taxon>
        <taxon>Salimicrobium</taxon>
    </lineage>
</organism>
<evidence type="ECO:0000313" key="2">
    <source>
        <dbReference type="EMBL" id="SDY00877.1"/>
    </source>
</evidence>
<keyword evidence="1" id="KW-0812">Transmembrane</keyword>